<evidence type="ECO:0000313" key="2">
    <source>
        <dbReference type="Proteomes" id="UP000789752"/>
    </source>
</evidence>
<sequence>MTEIDRAGSRKRRPNYGPELRRDVAMAACEPGISVAKLAQSHGLNPNMVFIAARVCAIRYSTS</sequence>
<dbReference type="SUPFAM" id="SSF48295">
    <property type="entry name" value="TrpR-like"/>
    <property type="match status" value="1"/>
</dbReference>
<proteinExistence type="predicted"/>
<name>A0ABM8U9W4_9BURK</name>
<comment type="caution">
    <text evidence="1">The sequence shown here is derived from an EMBL/GenBank/DDBJ whole genome shotgun (WGS) entry which is preliminary data.</text>
</comment>
<evidence type="ECO:0008006" key="3">
    <source>
        <dbReference type="Google" id="ProtNLM"/>
    </source>
</evidence>
<protein>
    <recommendedName>
        <fullName evidence="3">Transposase</fullName>
    </recommendedName>
</protein>
<reference evidence="1 2" key="1">
    <citation type="submission" date="2021-04" db="EMBL/GenBank/DDBJ databases">
        <authorList>
            <person name="Vanwijnsberghe S."/>
        </authorList>
    </citation>
    <scope>NUCLEOTIDE SEQUENCE [LARGE SCALE GENOMIC DNA]</scope>
    <source>
        <strain evidence="1 2">LMG 32171</strain>
    </source>
</reference>
<dbReference type="Proteomes" id="UP000789752">
    <property type="component" value="Unassembled WGS sequence"/>
</dbReference>
<keyword evidence="2" id="KW-1185">Reference proteome</keyword>
<dbReference type="InterPro" id="IPR010921">
    <property type="entry name" value="Trp_repressor/repl_initiator"/>
</dbReference>
<dbReference type="EMBL" id="CAJQYY010000035">
    <property type="protein sequence ID" value="CAG4920933.1"/>
    <property type="molecule type" value="Genomic_DNA"/>
</dbReference>
<gene>
    <name evidence="1" type="ORF">R54767_04763</name>
</gene>
<organism evidence="1 2">
    <name type="scientific">Paraburkholderia gardini</name>
    <dbReference type="NCBI Taxonomy" id="2823469"/>
    <lineage>
        <taxon>Bacteria</taxon>
        <taxon>Pseudomonadati</taxon>
        <taxon>Pseudomonadota</taxon>
        <taxon>Betaproteobacteria</taxon>
        <taxon>Burkholderiales</taxon>
        <taxon>Burkholderiaceae</taxon>
        <taxon>Paraburkholderia</taxon>
    </lineage>
</organism>
<dbReference type="RefSeq" id="WP_228983018.1">
    <property type="nucleotide sequence ID" value="NZ_CAJQYY010000035.1"/>
</dbReference>
<accession>A0ABM8U9W4</accession>
<evidence type="ECO:0000313" key="1">
    <source>
        <dbReference type="EMBL" id="CAG4920933.1"/>
    </source>
</evidence>